<accession>A0ABV9EBR9</accession>
<feature type="transmembrane region" description="Helical" evidence="2">
    <location>
        <begin position="219"/>
        <end position="240"/>
    </location>
</feature>
<dbReference type="Pfam" id="PF13803">
    <property type="entry name" value="DUF4184"/>
    <property type="match status" value="1"/>
</dbReference>
<feature type="transmembrane region" description="Helical" evidence="2">
    <location>
        <begin position="148"/>
        <end position="167"/>
    </location>
</feature>
<feature type="transmembrane region" description="Helical" evidence="2">
    <location>
        <begin position="44"/>
        <end position="66"/>
    </location>
</feature>
<feature type="transmembrane region" description="Helical" evidence="2">
    <location>
        <begin position="188"/>
        <end position="207"/>
    </location>
</feature>
<name>A0ABV9EBR9_9ACTN</name>
<keyword evidence="2" id="KW-1133">Transmembrane helix</keyword>
<feature type="transmembrane region" description="Helical" evidence="2">
    <location>
        <begin position="101"/>
        <end position="118"/>
    </location>
</feature>
<evidence type="ECO:0000256" key="2">
    <source>
        <dbReference type="SAM" id="Phobius"/>
    </source>
</evidence>
<sequence>MSHAVVALPLARWLPASAVATGAMIPDLPYYVPLPFSSQVTHSWWGAVLVDLPTGLAALVLFHLVLRAPLTALTPANLRARLPDHQGTHPRPVTTPLNDRWKAVVAALLTGAATHLLWDGFTHFDGFAVTRWAALREPVVGVHRVFNVVMYASSLGGIATLAIWFTTWYRRTPLHPHPPAGTAARPRVLVLAVASAAAIAGAALRVFDDSATASLYDLVRGALLGATTGFTAAMAAYIAIWHTHKATRRRLPPPPETTTGQKGARPHPPA</sequence>
<comment type="caution">
    <text evidence="3">The sequence shown here is derived from an EMBL/GenBank/DDBJ whole genome shotgun (WGS) entry which is preliminary data.</text>
</comment>
<keyword evidence="4" id="KW-1185">Reference proteome</keyword>
<organism evidence="3 4">
    <name type="scientific">Sphaerisporangium corydalis</name>
    <dbReference type="NCBI Taxonomy" id="1441875"/>
    <lineage>
        <taxon>Bacteria</taxon>
        <taxon>Bacillati</taxon>
        <taxon>Actinomycetota</taxon>
        <taxon>Actinomycetes</taxon>
        <taxon>Streptosporangiales</taxon>
        <taxon>Streptosporangiaceae</taxon>
        <taxon>Sphaerisporangium</taxon>
    </lineage>
</organism>
<keyword evidence="2" id="KW-0472">Membrane</keyword>
<gene>
    <name evidence="3" type="ORF">ACFO8L_09690</name>
</gene>
<dbReference type="EMBL" id="JBHSFN010000004">
    <property type="protein sequence ID" value="MFC4586345.1"/>
    <property type="molecule type" value="Genomic_DNA"/>
</dbReference>
<protein>
    <submittedName>
        <fullName evidence="3">DUF4184 family protein</fullName>
    </submittedName>
</protein>
<keyword evidence="2" id="KW-0812">Transmembrane</keyword>
<evidence type="ECO:0000313" key="3">
    <source>
        <dbReference type="EMBL" id="MFC4586345.1"/>
    </source>
</evidence>
<reference evidence="4" key="1">
    <citation type="journal article" date="2019" name="Int. J. Syst. Evol. Microbiol.">
        <title>The Global Catalogue of Microorganisms (GCM) 10K type strain sequencing project: providing services to taxonomists for standard genome sequencing and annotation.</title>
        <authorList>
            <consortium name="The Broad Institute Genomics Platform"/>
            <consortium name="The Broad Institute Genome Sequencing Center for Infectious Disease"/>
            <person name="Wu L."/>
            <person name="Ma J."/>
        </authorList>
    </citation>
    <scope>NUCLEOTIDE SEQUENCE [LARGE SCALE GENOMIC DNA]</scope>
    <source>
        <strain evidence="4">CCUG 49560</strain>
    </source>
</reference>
<feature type="region of interest" description="Disordered" evidence="1">
    <location>
        <begin position="248"/>
        <end position="270"/>
    </location>
</feature>
<dbReference type="RefSeq" id="WP_262843684.1">
    <property type="nucleotide sequence ID" value="NZ_JANZYP010000020.1"/>
</dbReference>
<evidence type="ECO:0000256" key="1">
    <source>
        <dbReference type="SAM" id="MobiDB-lite"/>
    </source>
</evidence>
<dbReference type="Proteomes" id="UP001595891">
    <property type="component" value="Unassembled WGS sequence"/>
</dbReference>
<dbReference type="InterPro" id="IPR025238">
    <property type="entry name" value="DUF4184"/>
</dbReference>
<proteinExistence type="predicted"/>
<evidence type="ECO:0000313" key="4">
    <source>
        <dbReference type="Proteomes" id="UP001595891"/>
    </source>
</evidence>